<evidence type="ECO:0000313" key="3">
    <source>
        <dbReference type="Proteomes" id="UP001501532"/>
    </source>
</evidence>
<comment type="caution">
    <text evidence="2">The sequence shown here is derived from an EMBL/GenBank/DDBJ whole genome shotgun (WGS) entry which is preliminary data.</text>
</comment>
<gene>
    <name evidence="2" type="ORF">GCM10010448_35140</name>
</gene>
<proteinExistence type="predicted"/>
<evidence type="ECO:0000256" key="1">
    <source>
        <dbReference type="SAM" id="Phobius"/>
    </source>
</evidence>
<protein>
    <recommendedName>
        <fullName evidence="4">DUF4235 domain-containing protein</fullName>
    </recommendedName>
</protein>
<keyword evidence="1" id="KW-1133">Transmembrane helix</keyword>
<keyword evidence="1" id="KW-0472">Membrane</keyword>
<feature type="transmembrane region" description="Helical" evidence="1">
    <location>
        <begin position="92"/>
        <end position="110"/>
    </location>
</feature>
<evidence type="ECO:0000313" key="2">
    <source>
        <dbReference type="EMBL" id="GAA3049097.1"/>
    </source>
</evidence>
<dbReference type="Pfam" id="PF14019">
    <property type="entry name" value="DUF4235"/>
    <property type="match status" value="1"/>
</dbReference>
<sequence length="127" mass="13582">MRQKAAQGAQAARDNRALLRQPAWPSWYGWHVAVRRGERMKASKIAYKPVGLALGAVSGMLAGAVSKQAWKMLGHDEDAPDATDEERAWSEVLLAATLQGAIFAGVKAAVDRAGAATTRRLTGTWPG</sequence>
<organism evidence="2 3">
    <name type="scientific">Streptomyces glomeratus</name>
    <dbReference type="NCBI Taxonomy" id="284452"/>
    <lineage>
        <taxon>Bacteria</taxon>
        <taxon>Bacillati</taxon>
        <taxon>Actinomycetota</taxon>
        <taxon>Actinomycetes</taxon>
        <taxon>Kitasatosporales</taxon>
        <taxon>Streptomycetaceae</taxon>
        <taxon>Streptomyces</taxon>
    </lineage>
</organism>
<feature type="transmembrane region" description="Helical" evidence="1">
    <location>
        <begin position="45"/>
        <end position="65"/>
    </location>
</feature>
<dbReference type="InterPro" id="IPR025329">
    <property type="entry name" value="DUF4235"/>
</dbReference>
<dbReference type="EMBL" id="BAAAUF010000028">
    <property type="protein sequence ID" value="GAA3049097.1"/>
    <property type="molecule type" value="Genomic_DNA"/>
</dbReference>
<accession>A0ABP6LKJ8</accession>
<name>A0ABP6LKJ8_9ACTN</name>
<reference evidence="3" key="1">
    <citation type="journal article" date="2019" name="Int. J. Syst. Evol. Microbiol.">
        <title>The Global Catalogue of Microorganisms (GCM) 10K type strain sequencing project: providing services to taxonomists for standard genome sequencing and annotation.</title>
        <authorList>
            <consortium name="The Broad Institute Genomics Platform"/>
            <consortium name="The Broad Institute Genome Sequencing Center for Infectious Disease"/>
            <person name="Wu L."/>
            <person name="Ma J."/>
        </authorList>
    </citation>
    <scope>NUCLEOTIDE SEQUENCE [LARGE SCALE GENOMIC DNA]</scope>
    <source>
        <strain evidence="3">JCM 9091</strain>
    </source>
</reference>
<dbReference type="Proteomes" id="UP001501532">
    <property type="component" value="Unassembled WGS sequence"/>
</dbReference>
<evidence type="ECO:0008006" key="4">
    <source>
        <dbReference type="Google" id="ProtNLM"/>
    </source>
</evidence>
<keyword evidence="3" id="KW-1185">Reference proteome</keyword>
<keyword evidence="1" id="KW-0812">Transmembrane</keyword>